<dbReference type="GO" id="GO:0050660">
    <property type="term" value="F:flavin adenine dinucleotide binding"/>
    <property type="evidence" value="ECO:0007669"/>
    <property type="project" value="InterPro"/>
</dbReference>
<name>A0A939DCM1_9GAMM</name>
<dbReference type="Proteomes" id="UP000664303">
    <property type="component" value="Unassembled WGS sequence"/>
</dbReference>
<evidence type="ECO:0000259" key="5">
    <source>
        <dbReference type="Pfam" id="PF00732"/>
    </source>
</evidence>
<dbReference type="InterPro" id="IPR007867">
    <property type="entry name" value="GMC_OxRtase_C"/>
</dbReference>
<dbReference type="InterPro" id="IPR036188">
    <property type="entry name" value="FAD/NAD-bd_sf"/>
</dbReference>
<gene>
    <name evidence="8" type="ORF">JYP50_03185</name>
</gene>
<dbReference type="Pfam" id="PF00890">
    <property type="entry name" value="FAD_binding_2"/>
    <property type="match status" value="1"/>
</dbReference>
<evidence type="ECO:0000256" key="2">
    <source>
        <dbReference type="ARBA" id="ARBA00022630"/>
    </source>
</evidence>
<dbReference type="SUPFAM" id="SSF54373">
    <property type="entry name" value="FAD-linked reductases, C-terminal domain"/>
    <property type="match status" value="1"/>
</dbReference>
<feature type="domain" description="Glucose-methanol-choline oxidoreductase C-terminal" evidence="7">
    <location>
        <begin position="401"/>
        <end position="513"/>
    </location>
</feature>
<dbReference type="PANTHER" id="PTHR46056:SF12">
    <property type="entry name" value="LONG-CHAIN-ALCOHOL OXIDASE"/>
    <property type="match status" value="1"/>
</dbReference>
<keyword evidence="9" id="KW-1185">Reference proteome</keyword>
<evidence type="ECO:0000256" key="4">
    <source>
        <dbReference type="ARBA" id="ARBA00023002"/>
    </source>
</evidence>
<dbReference type="PRINTS" id="PR00411">
    <property type="entry name" value="PNDRDTASEI"/>
</dbReference>
<keyword evidence="4" id="KW-0560">Oxidoreductase</keyword>
<sequence>MVGTANASAKSYDLVIVGAGAAGSVVAAVAAEAGKRVLILEAGPERELGQLYSSQIWARKLKWSGAPVTEEGNLRVGHNFNAGFGTGGAALHHYAVWPRLHENDFSVHSDYGVGLDWPIGYADLRPFYDRIQAQVGISGDARAETWRPPGEPYPMPPLPVFSQGEVIRRGFEALEMHTAPIPVAVNSTPSGERRACLYDGWCDAGCPIGALANPLVTYLPRALKAGAEIRHRAEVLRVLHDASGRRVTAVEYVDAAGARQQARGDQVVLAAFAVQTARLLLNSRSDQHPAGLGNHNDRVGRYLMTHPATTISGLFKEETQPALGITGGQLICHDRYADKRPAPERFGSYQWLIANAVKPNDLLGIANSRPDLVGAALEPFMQRAARHYGTMVAVGEDIALADNRVSLSRQRDAHGMPLAHCTHNIGEQTAAMTRAATEEGLAIFRAAGAEEAWAGPTAGMHILGGTVMGRDSATSVTDSYGRCHELDNLFIAGPGVFPSSGAVNPTFTVHALALRTAEHLLQK</sequence>
<keyword evidence="2" id="KW-0285">Flavoprotein</keyword>
<proteinExistence type="inferred from homology"/>
<keyword evidence="3" id="KW-0274">FAD</keyword>
<dbReference type="SUPFAM" id="SSF51905">
    <property type="entry name" value="FAD/NAD(P)-binding domain"/>
    <property type="match status" value="1"/>
</dbReference>
<feature type="domain" description="FAD-dependent oxidoreductase 2 FAD-binding" evidence="6">
    <location>
        <begin position="13"/>
        <end position="48"/>
    </location>
</feature>
<evidence type="ECO:0000256" key="3">
    <source>
        <dbReference type="ARBA" id="ARBA00022827"/>
    </source>
</evidence>
<feature type="domain" description="Glucose-methanol-choline oxidoreductase N-terminal" evidence="5">
    <location>
        <begin position="83"/>
        <end position="307"/>
    </location>
</feature>
<protein>
    <submittedName>
        <fullName evidence="8">GMC family oxidoreductase</fullName>
    </submittedName>
</protein>
<dbReference type="EMBL" id="JAFKCZ010000002">
    <property type="protein sequence ID" value="MBN7795579.1"/>
    <property type="molecule type" value="Genomic_DNA"/>
</dbReference>
<dbReference type="InterPro" id="IPR003953">
    <property type="entry name" value="FAD-dep_OxRdtase_2_FAD-bd"/>
</dbReference>
<dbReference type="PANTHER" id="PTHR46056">
    <property type="entry name" value="LONG-CHAIN-ALCOHOL OXIDASE"/>
    <property type="match status" value="1"/>
</dbReference>
<dbReference type="RefSeq" id="WP_206559024.1">
    <property type="nucleotide sequence ID" value="NZ_JAFKCZ010000002.1"/>
</dbReference>
<organism evidence="8 9">
    <name type="scientific">Parahaliea mediterranea</name>
    <dbReference type="NCBI Taxonomy" id="651086"/>
    <lineage>
        <taxon>Bacteria</taxon>
        <taxon>Pseudomonadati</taxon>
        <taxon>Pseudomonadota</taxon>
        <taxon>Gammaproteobacteria</taxon>
        <taxon>Cellvibrionales</taxon>
        <taxon>Halieaceae</taxon>
        <taxon>Parahaliea</taxon>
    </lineage>
</organism>
<evidence type="ECO:0000313" key="9">
    <source>
        <dbReference type="Proteomes" id="UP000664303"/>
    </source>
</evidence>
<dbReference type="AlphaFoldDB" id="A0A939DCM1"/>
<evidence type="ECO:0000313" key="8">
    <source>
        <dbReference type="EMBL" id="MBN7795579.1"/>
    </source>
</evidence>
<dbReference type="Gene3D" id="3.50.50.60">
    <property type="entry name" value="FAD/NAD(P)-binding domain"/>
    <property type="match status" value="2"/>
</dbReference>
<evidence type="ECO:0000259" key="7">
    <source>
        <dbReference type="Pfam" id="PF05199"/>
    </source>
</evidence>
<evidence type="ECO:0000256" key="1">
    <source>
        <dbReference type="ARBA" id="ARBA00010790"/>
    </source>
</evidence>
<dbReference type="Pfam" id="PF05199">
    <property type="entry name" value="GMC_oxred_C"/>
    <property type="match status" value="1"/>
</dbReference>
<dbReference type="Pfam" id="PF00732">
    <property type="entry name" value="GMC_oxred_N"/>
    <property type="match status" value="1"/>
</dbReference>
<reference evidence="8" key="1">
    <citation type="submission" date="2021-02" db="EMBL/GenBank/DDBJ databases">
        <title>PHA producing bacteria isolated from coastal sediment in Guangdong, Shenzhen.</title>
        <authorList>
            <person name="Zheng W."/>
            <person name="Yu S."/>
            <person name="Huang Y."/>
        </authorList>
    </citation>
    <scope>NUCLEOTIDE SEQUENCE</scope>
    <source>
        <strain evidence="8">TN14-10</strain>
    </source>
</reference>
<dbReference type="GO" id="GO:0016614">
    <property type="term" value="F:oxidoreductase activity, acting on CH-OH group of donors"/>
    <property type="evidence" value="ECO:0007669"/>
    <property type="project" value="InterPro"/>
</dbReference>
<comment type="similarity">
    <text evidence="1">Belongs to the GMC oxidoreductase family.</text>
</comment>
<comment type="caution">
    <text evidence="8">The sequence shown here is derived from an EMBL/GenBank/DDBJ whole genome shotgun (WGS) entry which is preliminary data.</text>
</comment>
<accession>A0A939DCM1</accession>
<evidence type="ECO:0000259" key="6">
    <source>
        <dbReference type="Pfam" id="PF00890"/>
    </source>
</evidence>
<dbReference type="InterPro" id="IPR000172">
    <property type="entry name" value="GMC_OxRdtase_N"/>
</dbReference>